<keyword evidence="1 2" id="KW-0238">DNA-binding</keyword>
<dbReference type="PATRIC" id="fig|1423758.3.peg.54"/>
<dbReference type="AlphaFoldDB" id="I7KGV3"/>
<evidence type="ECO:0000256" key="3">
    <source>
        <dbReference type="PIRNR" id="PIRNR002070"/>
    </source>
</evidence>
<dbReference type="RefSeq" id="WP_008470403.1">
    <property type="nucleotide sequence ID" value="NZ_AYZP01000001.1"/>
</dbReference>
<evidence type="ECO:0000256" key="4">
    <source>
        <dbReference type="SAM" id="MobiDB-lite"/>
    </source>
</evidence>
<dbReference type="OrthoDB" id="9809878at2"/>
<dbReference type="EMBL" id="CAKE01000004">
    <property type="protein sequence ID" value="CCI81590.1"/>
    <property type="molecule type" value="Genomic_DNA"/>
</dbReference>
<dbReference type="HAMAP" id="MF_00984">
    <property type="entry name" value="SSB"/>
    <property type="match status" value="1"/>
</dbReference>
<proteinExistence type="inferred from homology"/>
<dbReference type="PANTHER" id="PTHR10302">
    <property type="entry name" value="SINGLE-STRANDED DNA-BINDING PROTEIN"/>
    <property type="match status" value="1"/>
</dbReference>
<dbReference type="Pfam" id="PF00436">
    <property type="entry name" value="SSB"/>
    <property type="match status" value="1"/>
</dbReference>
<dbReference type="InterPro" id="IPR000424">
    <property type="entry name" value="Primosome_PriB/ssb"/>
</dbReference>
<evidence type="ECO:0000313" key="6">
    <source>
        <dbReference type="Proteomes" id="UP000009320"/>
    </source>
</evidence>
<dbReference type="InterPro" id="IPR011344">
    <property type="entry name" value="ssDNA-bd"/>
</dbReference>
<organism evidence="5 6">
    <name type="scientific">Lactobacillus hominis DSM 23910 = CRBIP 24.179</name>
    <dbReference type="NCBI Taxonomy" id="1423758"/>
    <lineage>
        <taxon>Bacteria</taxon>
        <taxon>Bacillati</taxon>
        <taxon>Bacillota</taxon>
        <taxon>Bacilli</taxon>
        <taxon>Lactobacillales</taxon>
        <taxon>Lactobacillaceae</taxon>
        <taxon>Lactobacillus</taxon>
    </lineage>
</organism>
<dbReference type="PROSITE" id="PS50935">
    <property type="entry name" value="SSB"/>
    <property type="match status" value="1"/>
</dbReference>
<dbReference type="GO" id="GO:0006260">
    <property type="term" value="P:DNA replication"/>
    <property type="evidence" value="ECO:0007669"/>
    <property type="project" value="InterPro"/>
</dbReference>
<protein>
    <recommendedName>
        <fullName evidence="2 3">Single-stranded DNA-binding protein</fullName>
        <shortName evidence="2">SSB</shortName>
    </recommendedName>
</protein>
<comment type="caution">
    <text evidence="5">The sequence shown here is derived from an EMBL/GenBank/DDBJ whole genome shotgun (WGS) entry which is preliminary data.</text>
</comment>
<evidence type="ECO:0000256" key="1">
    <source>
        <dbReference type="ARBA" id="ARBA00023125"/>
    </source>
</evidence>
<feature type="compositionally biased region" description="Low complexity" evidence="4">
    <location>
        <begin position="113"/>
        <end position="125"/>
    </location>
</feature>
<keyword evidence="6" id="KW-1185">Reference proteome</keyword>
<dbReference type="InterPro" id="IPR012340">
    <property type="entry name" value="NA-bd_OB-fold"/>
</dbReference>
<dbReference type="eggNOG" id="COG0629">
    <property type="taxonomic scope" value="Bacteria"/>
</dbReference>
<dbReference type="PANTHER" id="PTHR10302:SF27">
    <property type="entry name" value="SINGLE-STRANDED DNA-BINDING PROTEIN"/>
    <property type="match status" value="1"/>
</dbReference>
<gene>
    <name evidence="5" type="ORF">BN55_09270</name>
</gene>
<dbReference type="Gene3D" id="2.40.50.140">
    <property type="entry name" value="Nucleic acid-binding proteins"/>
    <property type="match status" value="1"/>
</dbReference>
<comment type="subunit">
    <text evidence="2">Homotetramer.</text>
</comment>
<evidence type="ECO:0000313" key="5">
    <source>
        <dbReference type="EMBL" id="CCI81590.1"/>
    </source>
</evidence>
<evidence type="ECO:0000256" key="2">
    <source>
        <dbReference type="HAMAP-Rule" id="MF_00984"/>
    </source>
</evidence>
<dbReference type="GeneID" id="82846839"/>
<dbReference type="Proteomes" id="UP000009320">
    <property type="component" value="Unassembled WGS sequence"/>
</dbReference>
<accession>I7KGV3</accession>
<comment type="caution">
    <text evidence="2">Lacks conserved residue(s) required for the propagation of feature annotation.</text>
</comment>
<name>I7KGV3_9LACO</name>
<dbReference type="SUPFAM" id="SSF50249">
    <property type="entry name" value="Nucleic acid-binding proteins"/>
    <property type="match status" value="1"/>
</dbReference>
<dbReference type="GO" id="GO:0003697">
    <property type="term" value="F:single-stranded DNA binding"/>
    <property type="evidence" value="ECO:0007669"/>
    <property type="project" value="UniProtKB-UniRule"/>
</dbReference>
<dbReference type="GO" id="GO:0009295">
    <property type="term" value="C:nucleoid"/>
    <property type="evidence" value="ECO:0007669"/>
    <property type="project" value="TreeGrafter"/>
</dbReference>
<dbReference type="PIRSF" id="PIRSF002070">
    <property type="entry name" value="SSB"/>
    <property type="match status" value="1"/>
</dbReference>
<dbReference type="STRING" id="1423758.FC41_GL000049"/>
<dbReference type="CDD" id="cd04496">
    <property type="entry name" value="SSB_OBF"/>
    <property type="match status" value="1"/>
</dbReference>
<feature type="region of interest" description="Disordered" evidence="4">
    <location>
        <begin position="107"/>
        <end position="146"/>
    </location>
</feature>
<reference evidence="5 6" key="1">
    <citation type="submission" date="2012-06" db="EMBL/GenBank/DDBJ databases">
        <title>Draft Genome Sequence of Lactobacillus hominis Strain CRBIP 24.179T, isolated from human intestine.</title>
        <authorList>
            <person name="Cousin S."/>
            <person name="Ma L."/>
            <person name="Bizet C."/>
            <person name="Loux V."/>
            <person name="Bouchier C."/>
            <person name="Clermont D."/>
            <person name="Creno S."/>
        </authorList>
    </citation>
    <scope>NUCLEOTIDE SEQUENCE [LARGE SCALE GENOMIC DNA]</scope>
    <source>
        <strain evidence="6">CRBIP 24.179T</strain>
    </source>
</reference>
<dbReference type="NCBIfam" id="TIGR00621">
    <property type="entry name" value="ssb"/>
    <property type="match status" value="1"/>
</dbReference>
<sequence>MFNFSLLEGRLTKDPELRNTGNGTPVASFTLAVDRPKRKDGTQQADFINIVAWNKTAEFLKNYFKKGDAIQVQGRIQTRSYDDKNGNKVFVTEIIANQLGFPITQRANSQTQGNSNTSGNANNASYADPFGTNQSSVDISDADLPF</sequence>